<keyword evidence="2" id="KW-1185">Reference proteome</keyword>
<proteinExistence type="predicted"/>
<dbReference type="EMBL" id="BAET01000033">
    <property type="protein sequence ID" value="GAB57005.1"/>
    <property type="molecule type" value="Genomic_DNA"/>
</dbReference>
<evidence type="ECO:0000313" key="2">
    <source>
        <dbReference type="Proteomes" id="UP000053586"/>
    </source>
</evidence>
<dbReference type="STRING" id="56804.BAE46_03240"/>
<sequence>MNGSYRAAQHLKMLQVTEFVQAHIHKAINDEVQDAEQTGRQINELAGQTNLMEVAINWQAVLFERGSPPRRYDENIGAEADFEPRFFKFQVTLRLTLNKRAQSFTYTELAWFKQLKVAQS</sequence>
<comment type="caution">
    <text evidence="1">The sequence shown here is derived from an EMBL/GenBank/DDBJ whole genome shotgun (WGS) entry which is preliminary data.</text>
</comment>
<protein>
    <submittedName>
        <fullName evidence="1">Uncharacterized protein</fullName>
    </submittedName>
</protein>
<dbReference type="Proteomes" id="UP000053586">
    <property type="component" value="Unassembled WGS sequence"/>
</dbReference>
<reference evidence="1 2" key="2">
    <citation type="journal article" date="2017" name="Antonie Van Leeuwenhoek">
        <title>Rhizobium rhizosphaerae sp. nov., a novel species isolated from rice rhizosphere.</title>
        <authorList>
            <person name="Zhao J.J."/>
            <person name="Zhang J."/>
            <person name="Zhang R.J."/>
            <person name="Zhang C.W."/>
            <person name="Yin H.Q."/>
            <person name="Zhang X.X."/>
        </authorList>
    </citation>
    <scope>NUCLEOTIDE SEQUENCE [LARGE SCALE GENOMIC DNA]</scope>
    <source>
        <strain evidence="1 2">ACAM 611</strain>
    </source>
</reference>
<evidence type="ECO:0000313" key="1">
    <source>
        <dbReference type="EMBL" id="GAB57005.1"/>
    </source>
</evidence>
<reference evidence="1 2" key="1">
    <citation type="journal article" date="2012" name="J. Bacteriol.">
        <title>Genome sequence of proteorhodopsin-containing sea ice bacterium Glaciecola punicea ACAM 611T.</title>
        <authorList>
            <person name="Qin Q.-L."/>
            <person name="Xie B.-B."/>
            <person name="Shu Y.-L."/>
            <person name="Rong J.-C."/>
            <person name="Zhao D.-L."/>
            <person name="Zhang X.-Y."/>
            <person name="Chen X.-L."/>
            <person name="Zhou B.-C."/>
            <person name="Zhanga Y.-Z."/>
        </authorList>
    </citation>
    <scope>NUCLEOTIDE SEQUENCE [LARGE SCALE GENOMIC DNA]</scope>
    <source>
        <strain evidence="1 2">ACAM 611</strain>
    </source>
</reference>
<dbReference type="AlphaFoldDB" id="H5TF78"/>
<gene>
    <name evidence="1" type="ORF">GPUN_2891</name>
</gene>
<accession>H5TF78</accession>
<organism evidence="1 2">
    <name type="scientific">Glaciecola punicea ACAM 611</name>
    <dbReference type="NCBI Taxonomy" id="1121923"/>
    <lineage>
        <taxon>Bacteria</taxon>
        <taxon>Pseudomonadati</taxon>
        <taxon>Pseudomonadota</taxon>
        <taxon>Gammaproteobacteria</taxon>
        <taxon>Alteromonadales</taxon>
        <taxon>Alteromonadaceae</taxon>
        <taxon>Glaciecola</taxon>
    </lineage>
</organism>
<name>H5TF78_9ALTE</name>